<protein>
    <submittedName>
        <fullName evidence="1">Uncharacterized protein</fullName>
    </submittedName>
</protein>
<sequence length="216" mass="24461">MAHVMRELGRGKVIFDPFSDDTKGKDSVEFADGVLISFNGAESDQLHDILAEHLPDMLDLFIKKNAEYGSGEQSSGTYLGARGQFADIWRKIGKLKIGLWDGNEAQLTTESVDEILRDMIGHCFLALQLRALERRIKAEAALPDWRGRQEVVARATPDLRHENAADPTRYANDDEIARHAEKQSVSWADAWRYFERQGYDMSKASPQYPHEDHTSL</sequence>
<name>A0A4P8N6G7_9CAUD</name>
<reference evidence="1 2" key="1">
    <citation type="submission" date="2019-04" db="EMBL/GenBank/DDBJ databases">
        <authorList>
            <person name="Reid N.M."/>
            <person name="Caamano D."/>
            <person name="Li A."/>
            <person name="Lee E."/>
            <person name="Gogarten J.P."/>
            <person name="O'Loughlin M."/>
            <person name="Garlena R.A."/>
            <person name="Russell D.A."/>
            <person name="Pope W.H."/>
            <person name="Jacobs-Sera D."/>
            <person name="Hatfull G.F."/>
        </authorList>
    </citation>
    <scope>NUCLEOTIDE SEQUENCE [LARGE SCALE GENOMIC DNA]</scope>
</reference>
<organism evidence="1 2">
    <name type="scientific">Microbacterium phage Rachella</name>
    <dbReference type="NCBI Taxonomy" id="2565526"/>
    <lineage>
        <taxon>Viruses</taxon>
        <taxon>Duplodnaviria</taxon>
        <taxon>Heunggongvirae</taxon>
        <taxon>Uroviricota</taxon>
        <taxon>Caudoviricetes</taxon>
        <taxon>Krampusvirus</taxon>
        <taxon>Krampusvirus krampus</taxon>
    </lineage>
</organism>
<evidence type="ECO:0000313" key="2">
    <source>
        <dbReference type="Proteomes" id="UP000299817"/>
    </source>
</evidence>
<dbReference type="Proteomes" id="UP000299817">
    <property type="component" value="Segment"/>
</dbReference>
<dbReference type="EMBL" id="MK737941">
    <property type="protein sequence ID" value="QCQ57416.1"/>
    <property type="molecule type" value="Genomic_DNA"/>
</dbReference>
<gene>
    <name evidence="1" type="primary">54</name>
    <name evidence="1" type="ORF">SEA_RACHELLA_54</name>
</gene>
<evidence type="ECO:0000313" key="1">
    <source>
        <dbReference type="EMBL" id="QCQ57416.1"/>
    </source>
</evidence>
<proteinExistence type="predicted"/>
<accession>A0A4P8N6G7</accession>